<evidence type="ECO:0000313" key="5">
    <source>
        <dbReference type="EMBL" id="JAQ17461.1"/>
    </source>
</evidence>
<dbReference type="GO" id="GO:0016559">
    <property type="term" value="P:peroxisome fission"/>
    <property type="evidence" value="ECO:0007669"/>
    <property type="project" value="InterPro"/>
</dbReference>
<reference evidence="5" key="3">
    <citation type="journal article" date="2016" name="Gigascience">
        <title>De novo construction of an expanded transcriptome assembly for the western tarnished plant bug, Lygus hesperus.</title>
        <authorList>
            <person name="Tassone E.E."/>
            <person name="Geib S.M."/>
            <person name="Hall B."/>
            <person name="Fabrick J.A."/>
            <person name="Brent C.S."/>
            <person name="Hull J.J."/>
        </authorList>
    </citation>
    <scope>NUCLEOTIDE SEQUENCE</scope>
</reference>
<sequence length="171" mass="19576">MSHNKTIDRFNSYLSKVSDRDRVMSIVQYTTMALYGPAAKAGCSKLSENLLSIMELASQYRAITRFSQWLVIGPQLTPEGIRATYKSSPTPFIAFLKTLSTALFSVFLLGEEIKLFSKLNIVSAKLGQQFNRVRFVFLFWSNVLRLIINYLQYKRSSFDKVNDKNDAHKVN</sequence>
<reference evidence="4" key="1">
    <citation type="journal article" date="2014" name="PLoS ONE">
        <title>Transcriptome-Based Identification of ABC Transporters in the Western Tarnished Plant Bug Lygus hesperus.</title>
        <authorList>
            <person name="Hull J.J."/>
            <person name="Chaney K."/>
            <person name="Geib S.M."/>
            <person name="Fabrick J.A."/>
            <person name="Brent C.S."/>
            <person name="Walsh D."/>
            <person name="Lavine L.C."/>
        </authorList>
    </citation>
    <scope>NUCLEOTIDE SEQUENCE</scope>
</reference>
<dbReference type="PANTHER" id="PTHR42266">
    <property type="entry name" value="GIM5B PROTEIN"/>
    <property type="match status" value="1"/>
</dbReference>
<dbReference type="PANTHER" id="PTHR42266:SF1">
    <property type="entry name" value="GIM5B PROTEIN"/>
    <property type="match status" value="1"/>
</dbReference>
<protein>
    <submittedName>
        <fullName evidence="4">Copper-transporting ATPase</fullName>
    </submittedName>
</protein>
<gene>
    <name evidence="4" type="primary">copA_1</name>
    <name evidence="4" type="ORF">CM83_6784</name>
    <name evidence="5" type="ORF">g.99276</name>
</gene>
<dbReference type="InterPro" id="IPR008733">
    <property type="entry name" value="PEX11"/>
</dbReference>
<keyword evidence="1" id="KW-0472">Membrane</keyword>
<dbReference type="GO" id="GO:0005778">
    <property type="term" value="C:peroxisomal membrane"/>
    <property type="evidence" value="ECO:0007669"/>
    <property type="project" value="UniProtKB-SubCell"/>
</dbReference>
<name>A0A0A9XNC6_LYGHE</name>
<proteinExistence type="predicted"/>
<dbReference type="AlphaFoldDB" id="A0A0A9XNC6"/>
<dbReference type="EMBL" id="GDHC01001168">
    <property type="protein sequence ID" value="JAQ17461.1"/>
    <property type="molecule type" value="Transcribed_RNA"/>
</dbReference>
<evidence type="ECO:0000256" key="2">
    <source>
        <dbReference type="ARBA" id="ARBA00023140"/>
    </source>
</evidence>
<evidence type="ECO:0000313" key="4">
    <source>
        <dbReference type="EMBL" id="JAG21101.1"/>
    </source>
</evidence>
<comment type="subcellular location">
    <subcellularLocation>
        <location evidence="3">Peroxisome membrane</location>
    </subcellularLocation>
</comment>
<keyword evidence="2" id="KW-0576">Peroxisome</keyword>
<dbReference type="EMBL" id="GBHO01022503">
    <property type="protein sequence ID" value="JAG21101.1"/>
    <property type="molecule type" value="Transcribed_RNA"/>
</dbReference>
<evidence type="ECO:0000256" key="3">
    <source>
        <dbReference type="ARBA" id="ARBA00046271"/>
    </source>
</evidence>
<evidence type="ECO:0000256" key="1">
    <source>
        <dbReference type="ARBA" id="ARBA00023136"/>
    </source>
</evidence>
<dbReference type="Pfam" id="PF05648">
    <property type="entry name" value="PEX11"/>
    <property type="match status" value="1"/>
</dbReference>
<reference evidence="4" key="2">
    <citation type="submission" date="2014-07" db="EMBL/GenBank/DDBJ databases">
        <authorList>
            <person name="Hull J."/>
        </authorList>
    </citation>
    <scope>NUCLEOTIDE SEQUENCE</scope>
</reference>
<organism evidence="4">
    <name type="scientific">Lygus hesperus</name>
    <name type="common">Western plant bug</name>
    <dbReference type="NCBI Taxonomy" id="30085"/>
    <lineage>
        <taxon>Eukaryota</taxon>
        <taxon>Metazoa</taxon>
        <taxon>Ecdysozoa</taxon>
        <taxon>Arthropoda</taxon>
        <taxon>Hexapoda</taxon>
        <taxon>Insecta</taxon>
        <taxon>Pterygota</taxon>
        <taxon>Neoptera</taxon>
        <taxon>Paraneoptera</taxon>
        <taxon>Hemiptera</taxon>
        <taxon>Heteroptera</taxon>
        <taxon>Panheteroptera</taxon>
        <taxon>Cimicomorpha</taxon>
        <taxon>Miridae</taxon>
        <taxon>Mirini</taxon>
        <taxon>Lygus</taxon>
    </lineage>
</organism>
<accession>A0A0A9XNC6</accession>